<reference evidence="4" key="1">
    <citation type="journal article" date="2015" name="Nature">
        <title>Complex archaea that bridge the gap between prokaryotes and eukaryotes.</title>
        <authorList>
            <person name="Spang A."/>
            <person name="Saw J.H."/>
            <person name="Jorgensen S.L."/>
            <person name="Zaremba-Niedzwiedzka K."/>
            <person name="Martijn J."/>
            <person name="Lind A.E."/>
            <person name="van Eijk R."/>
            <person name="Schleper C."/>
            <person name="Guy L."/>
            <person name="Ettema T.J."/>
        </authorList>
    </citation>
    <scope>NUCLEOTIDE SEQUENCE</scope>
</reference>
<name>A0A0F9CT99_9ZZZZ</name>
<evidence type="ECO:0008006" key="5">
    <source>
        <dbReference type="Google" id="ProtNLM"/>
    </source>
</evidence>
<evidence type="ECO:0000256" key="3">
    <source>
        <dbReference type="ARBA" id="ARBA00022679"/>
    </source>
</evidence>
<evidence type="ECO:0000256" key="2">
    <source>
        <dbReference type="ARBA" id="ARBA00022603"/>
    </source>
</evidence>
<dbReference type="GO" id="GO:0015948">
    <property type="term" value="P:methanogenesis"/>
    <property type="evidence" value="ECO:0007669"/>
    <property type="project" value="InterPro"/>
</dbReference>
<dbReference type="InterPro" id="IPR010426">
    <property type="entry name" value="MTTB_MeTrfase"/>
</dbReference>
<comment type="similarity">
    <text evidence="1">Belongs to the trimethylamine methyltransferase family.</text>
</comment>
<gene>
    <name evidence="4" type="ORF">LCGC14_2629190</name>
</gene>
<protein>
    <recommendedName>
        <fullName evidence="5">Trimethylamine methyltransferase</fullName>
    </recommendedName>
</protein>
<dbReference type="EMBL" id="LAZR01045051">
    <property type="protein sequence ID" value="KKK99791.1"/>
    <property type="molecule type" value="Genomic_DNA"/>
</dbReference>
<keyword evidence="3" id="KW-0808">Transferase</keyword>
<evidence type="ECO:0000313" key="4">
    <source>
        <dbReference type="EMBL" id="KKK99791.1"/>
    </source>
</evidence>
<dbReference type="GO" id="GO:0008168">
    <property type="term" value="F:methyltransferase activity"/>
    <property type="evidence" value="ECO:0007669"/>
    <property type="project" value="UniProtKB-KW"/>
</dbReference>
<keyword evidence="2" id="KW-0489">Methyltransferase</keyword>
<dbReference type="Pfam" id="PF06253">
    <property type="entry name" value="MTTB"/>
    <property type="match status" value="1"/>
</dbReference>
<dbReference type="Gene3D" id="3.20.20.480">
    <property type="entry name" value="Trimethylamine methyltransferase-like"/>
    <property type="match status" value="1"/>
</dbReference>
<feature type="non-terminal residue" evidence="4">
    <location>
        <position position="372"/>
    </location>
</feature>
<sequence length="372" mass="40178">MPNNNKLRLTVLSEEQIKSIHEATVDVLENTGVIVDTPEAVDLLRENGARIKGNNVCLPEDLLNTALKTAPDRIFLYDRKGEKRLEVGGDNVYFGGWVENLYIYDPKIEKLRPPVLDDLEYTAAVCDRAANIDWLSWAGQVSDVPPPIRDSMIFRKILNYTVKPYVTTTTDENALKDIIDMAAVVLGGYEELKAKPFIANASEPISPLHLSDTGVKKLLMCAEYGIPICYYPMPAAGSTAPCFPAGPLVIGNAEVLAGLVIHQLFSPGAPFIYGNIPGMMDMKTTVVSYGAPELILCLSAIADLGHWYNLPVYGTAGCGDSMEIDGQLGVEYALTIQNALLSRANLVHDPGILGAGVLGGAQAIVFADEIIG</sequence>
<proteinExistence type="inferred from homology"/>
<dbReference type="AlphaFoldDB" id="A0A0F9CT99"/>
<evidence type="ECO:0000256" key="1">
    <source>
        <dbReference type="ARBA" id="ARBA00007137"/>
    </source>
</evidence>
<comment type="caution">
    <text evidence="4">The sequence shown here is derived from an EMBL/GenBank/DDBJ whole genome shotgun (WGS) entry which is preliminary data.</text>
</comment>
<dbReference type="GO" id="GO:0032259">
    <property type="term" value="P:methylation"/>
    <property type="evidence" value="ECO:0007669"/>
    <property type="project" value="UniProtKB-KW"/>
</dbReference>
<dbReference type="InterPro" id="IPR038601">
    <property type="entry name" value="MttB-like_sf"/>
</dbReference>
<accession>A0A0F9CT99</accession>
<organism evidence="4">
    <name type="scientific">marine sediment metagenome</name>
    <dbReference type="NCBI Taxonomy" id="412755"/>
    <lineage>
        <taxon>unclassified sequences</taxon>
        <taxon>metagenomes</taxon>
        <taxon>ecological metagenomes</taxon>
    </lineage>
</organism>